<name>A0A0H5QIU3_9EUKA</name>
<dbReference type="SUPFAM" id="SSF158745">
    <property type="entry name" value="LanC-like"/>
    <property type="match status" value="1"/>
</dbReference>
<dbReference type="GO" id="GO:0005975">
    <property type="term" value="P:carbohydrate metabolic process"/>
    <property type="evidence" value="ECO:0007669"/>
    <property type="project" value="InterPro"/>
</dbReference>
<dbReference type="InterPro" id="IPR007822">
    <property type="entry name" value="LANC-like"/>
</dbReference>
<dbReference type="PANTHER" id="PTHR12736">
    <property type="entry name" value="LANC-LIKE PROTEIN"/>
    <property type="match status" value="1"/>
</dbReference>
<keyword evidence="1" id="KW-0479">Metal-binding</keyword>
<evidence type="ECO:0000313" key="2">
    <source>
        <dbReference type="EMBL" id="CRZ01913.1"/>
    </source>
</evidence>
<dbReference type="PRINTS" id="PR01950">
    <property type="entry name" value="LANCSUPER"/>
</dbReference>
<dbReference type="Gene3D" id="1.50.10.10">
    <property type="match status" value="1"/>
</dbReference>
<dbReference type="GO" id="GO:0031179">
    <property type="term" value="P:peptide modification"/>
    <property type="evidence" value="ECO:0007669"/>
    <property type="project" value="InterPro"/>
</dbReference>
<evidence type="ECO:0000256" key="1">
    <source>
        <dbReference type="PIRSR" id="PIRSR607822-1"/>
    </source>
</evidence>
<keyword evidence="1" id="KW-0862">Zinc</keyword>
<dbReference type="EMBL" id="HACM01001471">
    <property type="protein sequence ID" value="CRZ01913.1"/>
    <property type="molecule type" value="Transcribed_RNA"/>
</dbReference>
<dbReference type="GO" id="GO:0005886">
    <property type="term" value="C:plasma membrane"/>
    <property type="evidence" value="ECO:0007669"/>
    <property type="project" value="TreeGrafter"/>
</dbReference>
<feature type="binding site" evidence="1">
    <location>
        <position position="408"/>
    </location>
    <ligand>
        <name>Zn(2+)</name>
        <dbReference type="ChEBI" id="CHEBI:29105"/>
    </ligand>
</feature>
<dbReference type="SMART" id="SM01260">
    <property type="entry name" value="LANC_like"/>
    <property type="match status" value="1"/>
</dbReference>
<dbReference type="InterPro" id="IPR012341">
    <property type="entry name" value="6hp_glycosidase-like_sf"/>
</dbReference>
<dbReference type="PANTHER" id="PTHR12736:SF7">
    <property type="entry name" value="LANC-LIKE PROTEIN 3"/>
    <property type="match status" value="1"/>
</dbReference>
<proteinExistence type="predicted"/>
<protein>
    <recommendedName>
        <fullName evidence="3">Lanthionine synthetase C-like protein</fullName>
    </recommendedName>
</protein>
<reference evidence="2" key="1">
    <citation type="submission" date="2015-04" db="EMBL/GenBank/DDBJ databases">
        <title>The genome sequence of the plant pathogenic Rhizarian Plasmodiophora brassicae reveals insights in its biotrophic life cycle and the origin of chitin synthesis.</title>
        <authorList>
            <person name="Schwelm A."/>
            <person name="Fogelqvist J."/>
            <person name="Knaust A."/>
            <person name="Julke S."/>
            <person name="Lilja T."/>
            <person name="Dhandapani V."/>
            <person name="Bonilla-Rosso G."/>
            <person name="Karlsson M."/>
            <person name="Shevchenko A."/>
            <person name="Choi S.R."/>
            <person name="Kim H.G."/>
            <person name="Park J.Y."/>
            <person name="Lim Y.P."/>
            <person name="Ludwig-Muller J."/>
            <person name="Dixelius C."/>
        </authorList>
    </citation>
    <scope>NUCLEOTIDE SEQUENCE</scope>
    <source>
        <tissue evidence="2">Potato root galls</tissue>
    </source>
</reference>
<dbReference type="Pfam" id="PF05147">
    <property type="entry name" value="LANC_like"/>
    <property type="match status" value="1"/>
</dbReference>
<accession>A0A0H5QIU3</accession>
<feature type="binding site" evidence="1">
    <location>
        <position position="361"/>
    </location>
    <ligand>
        <name>Zn(2+)</name>
        <dbReference type="ChEBI" id="CHEBI:29105"/>
    </ligand>
</feature>
<feature type="binding site" evidence="1">
    <location>
        <position position="409"/>
    </location>
    <ligand>
        <name>Zn(2+)</name>
        <dbReference type="ChEBI" id="CHEBI:29105"/>
    </ligand>
</feature>
<sequence>MVSERYIPNPFIENPSKFNALRIRLDRHREDLIKSLFFRVISLLELSSHRIRQIINRSCSIMILGSRKCQLGSHLYNGNLPGFGFALFRTSIVLKVLKMDLPEFEAIHGLMSRIFKLKCGFDENSLIKTFKPLPSFQDIRQHCRQLAQTAFRLSIDAMESTDQQSNCSGSHRLSTFLESSLGVRIICHELMTTDDDGRSDNQSSDWIGSDFESLIDDSISASLASHARCPNELLYGRAGLLYSLLYLENRVPGFTNGKWIPLIAQKLIESGKSLSNRRNSDWQLLYEFHEQDYLGAAHGLAGILYVLKQVPMRHFDHPHDVNRLFIESGNRIISACQLSTGNFTSRIHPGRHVRDDLVQWCHGSPGIVPLLARIAEDNGNGDGYNASIRMSLEDIWRRGLLTKGLGLCHGIAGNGYAYLRADLDVDHGVNLIRSLAFAETGWESVQDLINVPDNPISLFEGLSGFICFLLDLILTLHSKPILGIPGYDL</sequence>
<evidence type="ECO:0008006" key="3">
    <source>
        <dbReference type="Google" id="ProtNLM"/>
    </source>
</evidence>
<dbReference type="AlphaFoldDB" id="A0A0H5QIU3"/>
<dbReference type="GO" id="GO:0046872">
    <property type="term" value="F:metal ion binding"/>
    <property type="evidence" value="ECO:0007669"/>
    <property type="project" value="UniProtKB-KW"/>
</dbReference>
<organism evidence="2">
    <name type="scientific">Spongospora subterranea</name>
    <dbReference type="NCBI Taxonomy" id="70186"/>
    <lineage>
        <taxon>Eukaryota</taxon>
        <taxon>Sar</taxon>
        <taxon>Rhizaria</taxon>
        <taxon>Endomyxa</taxon>
        <taxon>Phytomyxea</taxon>
        <taxon>Plasmodiophorida</taxon>
        <taxon>Plasmodiophoridae</taxon>
        <taxon>Spongospora</taxon>
    </lineage>
</organism>
<dbReference type="CDD" id="cd04794">
    <property type="entry name" value="euk_LANCL"/>
    <property type="match status" value="1"/>
</dbReference>